<feature type="transmembrane region" description="Helical" evidence="8">
    <location>
        <begin position="30"/>
        <end position="56"/>
    </location>
</feature>
<feature type="domain" description="ABC transmembrane type-1" evidence="9">
    <location>
        <begin position="84"/>
        <end position="289"/>
    </location>
</feature>
<dbReference type="PANTHER" id="PTHR43470">
    <property type="entry name" value="PHOSPHATE TRANSPORT SYSTEM PERMEASE PROTEIN PSTA-RELATED"/>
    <property type="match status" value="1"/>
</dbReference>
<accession>A0A9D1FPJ5</accession>
<proteinExistence type="inferred from homology"/>
<evidence type="ECO:0000313" key="10">
    <source>
        <dbReference type="EMBL" id="HIS77339.1"/>
    </source>
</evidence>
<dbReference type="GO" id="GO:0035435">
    <property type="term" value="P:phosphate ion transmembrane transport"/>
    <property type="evidence" value="ECO:0007669"/>
    <property type="project" value="InterPro"/>
</dbReference>
<evidence type="ECO:0000256" key="6">
    <source>
        <dbReference type="ARBA" id="ARBA00022989"/>
    </source>
</evidence>
<evidence type="ECO:0000259" key="9">
    <source>
        <dbReference type="PROSITE" id="PS50928"/>
    </source>
</evidence>
<sequence>MTVNTAARSAAVAARRPRSLTETRFRPMDLILKCLCILAGAVTIAMVAGLIGYILATGLPNVTWEFLTTEESALNRTYGILPNIINTLYTIVITLVVAAPLGVGGAIYLNEYAKKGRLTKIIEFTTEALAGIPSIIYGLFGMMVFNNTFGFGYSIISGCLTLSIMVLPTIIRTTQEALRTVPVGYREGAAGLGASKWHTIRTILIPCCKGGIITSLILSIGRIVGESAALIFTAGIAANLPTNWLTHAGSSGATFAVQLYQYADQGRNDVSFAIAAVLVILVLAINLLARLCSGRKKA</sequence>
<keyword evidence="6 8" id="KW-1133">Transmembrane helix</keyword>
<dbReference type="AlphaFoldDB" id="A0A9D1FPJ5"/>
<evidence type="ECO:0000256" key="7">
    <source>
        <dbReference type="ARBA" id="ARBA00023136"/>
    </source>
</evidence>
<dbReference type="NCBIfam" id="TIGR00974">
    <property type="entry name" value="3a0107s02c"/>
    <property type="match status" value="1"/>
</dbReference>
<organism evidence="10 11">
    <name type="scientific">Candidatus Merdivicinus excrementipullorum</name>
    <dbReference type="NCBI Taxonomy" id="2840867"/>
    <lineage>
        <taxon>Bacteria</taxon>
        <taxon>Bacillati</taxon>
        <taxon>Bacillota</taxon>
        <taxon>Clostridia</taxon>
        <taxon>Eubacteriales</taxon>
        <taxon>Oscillospiraceae</taxon>
        <taxon>Oscillospiraceae incertae sedis</taxon>
        <taxon>Candidatus Merdivicinus</taxon>
    </lineage>
</organism>
<protein>
    <recommendedName>
        <fullName evidence="8">Phosphate transport system permease protein PstA</fullName>
    </recommendedName>
</protein>
<name>A0A9D1FPJ5_9FIRM</name>
<comment type="similarity">
    <text evidence="2 8">Belongs to the binding-protein-dependent transport system permease family. CysTW subfamily.</text>
</comment>
<keyword evidence="7 8" id="KW-0472">Membrane</keyword>
<dbReference type="PROSITE" id="PS50928">
    <property type="entry name" value="ABC_TM1"/>
    <property type="match status" value="1"/>
</dbReference>
<dbReference type="EMBL" id="DVJP01000073">
    <property type="protein sequence ID" value="HIS77339.1"/>
    <property type="molecule type" value="Genomic_DNA"/>
</dbReference>
<gene>
    <name evidence="10" type="primary">pstA</name>
    <name evidence="10" type="ORF">IAB51_11135</name>
</gene>
<feature type="transmembrane region" description="Helical" evidence="8">
    <location>
        <begin position="121"/>
        <end position="145"/>
    </location>
</feature>
<dbReference type="GO" id="GO:0005315">
    <property type="term" value="F:phosphate transmembrane transporter activity"/>
    <property type="evidence" value="ECO:0007669"/>
    <property type="project" value="InterPro"/>
</dbReference>
<dbReference type="Proteomes" id="UP000824002">
    <property type="component" value="Unassembled WGS sequence"/>
</dbReference>
<keyword evidence="3" id="KW-0813">Transport</keyword>
<dbReference type="PANTHER" id="PTHR43470:SF3">
    <property type="entry name" value="PHOSPHATE TRANSPORT SYSTEM PERMEASE PROTEIN PSTA-RELATED"/>
    <property type="match status" value="1"/>
</dbReference>
<dbReference type="CDD" id="cd06261">
    <property type="entry name" value="TM_PBP2"/>
    <property type="match status" value="1"/>
</dbReference>
<dbReference type="SUPFAM" id="SSF161098">
    <property type="entry name" value="MetI-like"/>
    <property type="match status" value="1"/>
</dbReference>
<keyword evidence="5 8" id="KW-0812">Transmembrane</keyword>
<dbReference type="InterPro" id="IPR000515">
    <property type="entry name" value="MetI-like"/>
</dbReference>
<comment type="caution">
    <text evidence="10">The sequence shown here is derived from an EMBL/GenBank/DDBJ whole genome shotgun (WGS) entry which is preliminary data.</text>
</comment>
<dbReference type="GO" id="GO:0005886">
    <property type="term" value="C:plasma membrane"/>
    <property type="evidence" value="ECO:0007669"/>
    <property type="project" value="UniProtKB-SubCell"/>
</dbReference>
<feature type="transmembrane region" description="Helical" evidence="8">
    <location>
        <begin position="203"/>
        <end position="224"/>
    </location>
</feature>
<keyword evidence="4 8" id="KW-1003">Cell membrane</keyword>
<evidence type="ECO:0000256" key="8">
    <source>
        <dbReference type="RuleBase" id="RU363043"/>
    </source>
</evidence>
<comment type="subcellular location">
    <subcellularLocation>
        <location evidence="1 8">Cell membrane</location>
        <topology evidence="1 8">Multi-pass membrane protein</topology>
    </subcellularLocation>
</comment>
<dbReference type="InterPro" id="IPR035906">
    <property type="entry name" value="MetI-like_sf"/>
</dbReference>
<evidence type="ECO:0000256" key="4">
    <source>
        <dbReference type="ARBA" id="ARBA00022475"/>
    </source>
</evidence>
<evidence type="ECO:0000256" key="2">
    <source>
        <dbReference type="ARBA" id="ARBA00007069"/>
    </source>
</evidence>
<evidence type="ECO:0000313" key="11">
    <source>
        <dbReference type="Proteomes" id="UP000824002"/>
    </source>
</evidence>
<feature type="transmembrane region" description="Helical" evidence="8">
    <location>
        <begin position="270"/>
        <end position="289"/>
    </location>
</feature>
<dbReference type="Pfam" id="PF00528">
    <property type="entry name" value="BPD_transp_1"/>
    <property type="match status" value="1"/>
</dbReference>
<feature type="transmembrane region" description="Helical" evidence="8">
    <location>
        <begin position="88"/>
        <end position="109"/>
    </location>
</feature>
<dbReference type="Gene3D" id="1.10.3720.10">
    <property type="entry name" value="MetI-like"/>
    <property type="match status" value="1"/>
</dbReference>
<evidence type="ECO:0000256" key="1">
    <source>
        <dbReference type="ARBA" id="ARBA00004651"/>
    </source>
</evidence>
<reference evidence="10" key="1">
    <citation type="submission" date="2020-10" db="EMBL/GenBank/DDBJ databases">
        <authorList>
            <person name="Gilroy R."/>
        </authorList>
    </citation>
    <scope>NUCLEOTIDE SEQUENCE</scope>
    <source>
        <strain evidence="10">CHK199-13235</strain>
    </source>
</reference>
<evidence type="ECO:0000256" key="5">
    <source>
        <dbReference type="ARBA" id="ARBA00022692"/>
    </source>
</evidence>
<dbReference type="InterPro" id="IPR005672">
    <property type="entry name" value="Phosphate_PstA"/>
</dbReference>
<feature type="transmembrane region" description="Helical" evidence="8">
    <location>
        <begin position="151"/>
        <end position="171"/>
    </location>
</feature>
<evidence type="ECO:0000256" key="3">
    <source>
        <dbReference type="ARBA" id="ARBA00022448"/>
    </source>
</evidence>
<reference evidence="10" key="2">
    <citation type="journal article" date="2021" name="PeerJ">
        <title>Extensive microbial diversity within the chicken gut microbiome revealed by metagenomics and culture.</title>
        <authorList>
            <person name="Gilroy R."/>
            <person name="Ravi A."/>
            <person name="Getino M."/>
            <person name="Pursley I."/>
            <person name="Horton D.L."/>
            <person name="Alikhan N.F."/>
            <person name="Baker D."/>
            <person name="Gharbi K."/>
            <person name="Hall N."/>
            <person name="Watson M."/>
            <person name="Adriaenssens E.M."/>
            <person name="Foster-Nyarko E."/>
            <person name="Jarju S."/>
            <person name="Secka A."/>
            <person name="Antonio M."/>
            <person name="Oren A."/>
            <person name="Chaudhuri R.R."/>
            <person name="La Ragione R."/>
            <person name="Hildebrand F."/>
            <person name="Pallen M.J."/>
        </authorList>
    </citation>
    <scope>NUCLEOTIDE SEQUENCE</scope>
    <source>
        <strain evidence="10">CHK199-13235</strain>
    </source>
</reference>